<accession>A0A845UB33</accession>
<dbReference type="InterPro" id="IPR011330">
    <property type="entry name" value="Glyco_hydro/deAcase_b/a-brl"/>
</dbReference>
<dbReference type="PANTHER" id="PTHR10587">
    <property type="entry name" value="GLYCOSYL TRANSFERASE-RELATED"/>
    <property type="match status" value="1"/>
</dbReference>
<dbReference type="InterPro" id="IPR050248">
    <property type="entry name" value="Polysacc_deacetylase_ArnD"/>
</dbReference>
<gene>
    <name evidence="3" type="ORF">GL267_00265</name>
</gene>
<dbReference type="Pfam" id="PF01522">
    <property type="entry name" value="Polysacc_deac_1"/>
    <property type="match status" value="1"/>
</dbReference>
<dbReference type="RefSeq" id="WP_163095357.1">
    <property type="nucleotide sequence ID" value="NZ_CP127523.1"/>
</dbReference>
<dbReference type="CDD" id="cd10917">
    <property type="entry name" value="CE4_NodB_like_6s_7s"/>
    <property type="match status" value="1"/>
</dbReference>
<evidence type="ECO:0000256" key="1">
    <source>
        <dbReference type="SAM" id="Phobius"/>
    </source>
</evidence>
<dbReference type="EMBL" id="WNJL01000001">
    <property type="protein sequence ID" value="NDU41114.1"/>
    <property type="molecule type" value="Genomic_DNA"/>
</dbReference>
<dbReference type="SUPFAM" id="SSF88713">
    <property type="entry name" value="Glycoside hydrolase/deacetylase"/>
    <property type="match status" value="1"/>
</dbReference>
<dbReference type="GO" id="GO:0005975">
    <property type="term" value="P:carbohydrate metabolic process"/>
    <property type="evidence" value="ECO:0007669"/>
    <property type="project" value="InterPro"/>
</dbReference>
<evidence type="ECO:0000313" key="3">
    <source>
        <dbReference type="EMBL" id="NDU41114.1"/>
    </source>
</evidence>
<comment type="caution">
    <text evidence="3">The sequence shown here is derived from an EMBL/GenBank/DDBJ whole genome shotgun (WGS) entry which is preliminary data.</text>
</comment>
<keyword evidence="1" id="KW-1133">Transmembrane helix</keyword>
<organism evidence="3">
    <name type="scientific">Acidithiobacillus ferrianus</name>
    <dbReference type="NCBI Taxonomy" id="2678518"/>
    <lineage>
        <taxon>Bacteria</taxon>
        <taxon>Pseudomonadati</taxon>
        <taxon>Pseudomonadota</taxon>
        <taxon>Acidithiobacillia</taxon>
        <taxon>Acidithiobacillales</taxon>
        <taxon>Acidithiobacillaceae</taxon>
        <taxon>Acidithiobacillus</taxon>
    </lineage>
</organism>
<dbReference type="Gene3D" id="3.20.20.370">
    <property type="entry name" value="Glycoside hydrolase/deacetylase"/>
    <property type="match status" value="1"/>
</dbReference>
<dbReference type="PROSITE" id="PS51677">
    <property type="entry name" value="NODB"/>
    <property type="match status" value="1"/>
</dbReference>
<feature type="domain" description="NodB homology" evidence="2">
    <location>
        <begin position="47"/>
        <end position="237"/>
    </location>
</feature>
<dbReference type="InterPro" id="IPR002509">
    <property type="entry name" value="NODB_dom"/>
</dbReference>
<protein>
    <submittedName>
        <fullName evidence="3">Polysaccharide deacetylase family protein</fullName>
    </submittedName>
</protein>
<feature type="transmembrane region" description="Helical" evidence="1">
    <location>
        <begin position="6"/>
        <end position="26"/>
    </location>
</feature>
<proteinExistence type="predicted"/>
<sequence length="260" mass="29108">MPGTVLSYIFAGIIFSQIIVTLLVLCPRCTLISPNMVRLPPAAIARREIALTFDDGPHEEVTPQILDHLDLYNAKATFFCIGEKVAAHPELVAEIVRRGHSVENHSYHHRTLFAFNGPKRLKRDIMNAQKAIQDAAFGVAPRFFRAPFGFRSPFLGAILRKLALQHVAWTRRGYDTTCGNPDTVLNRLSRNLAAGDILLLHDSNTRRTVTGHLLVLEVLPRLLALCEHKQLHSVSLSMIFHDRSTATTSTVYRPKEDTLS</sequence>
<evidence type="ECO:0000259" key="2">
    <source>
        <dbReference type="PROSITE" id="PS51677"/>
    </source>
</evidence>
<reference evidence="3" key="1">
    <citation type="submission" date="2019-11" db="EMBL/GenBank/DDBJ databases">
        <title>Acidithiobacillus ferrianus sp. nov.: a facultatively anaerobic and extremely acidophilic chemolithoautotroph.</title>
        <authorList>
            <person name="Norris P.R."/>
            <person name="Falagan C."/>
            <person name="Moya-Beltran A."/>
            <person name="Castro M."/>
            <person name="Quatrini R."/>
            <person name="Johnson D.B."/>
        </authorList>
    </citation>
    <scope>NUCLEOTIDE SEQUENCE [LARGE SCALE GENOMIC DNA]</scope>
    <source>
        <strain evidence="3">MG</strain>
    </source>
</reference>
<dbReference type="PANTHER" id="PTHR10587:SF137">
    <property type="entry name" value="4-DEOXY-4-FORMAMIDO-L-ARABINOSE-PHOSPHOUNDECAPRENOL DEFORMYLASE ARND-RELATED"/>
    <property type="match status" value="1"/>
</dbReference>
<name>A0A845UB33_9PROT</name>
<keyword evidence="1" id="KW-0472">Membrane</keyword>
<dbReference type="AlphaFoldDB" id="A0A845UB33"/>
<dbReference type="GO" id="GO:0016810">
    <property type="term" value="F:hydrolase activity, acting on carbon-nitrogen (but not peptide) bonds"/>
    <property type="evidence" value="ECO:0007669"/>
    <property type="project" value="InterPro"/>
</dbReference>
<keyword evidence="1" id="KW-0812">Transmembrane</keyword>